<accession>A0AAV8QK10</accession>
<keyword evidence="3" id="KW-1185">Reference proteome</keyword>
<comment type="caution">
    <text evidence="2">The sequence shown here is derived from an EMBL/GenBank/DDBJ whole genome shotgun (WGS) entry which is preliminary data.</text>
</comment>
<dbReference type="Proteomes" id="UP001222027">
    <property type="component" value="Unassembled WGS sequence"/>
</dbReference>
<dbReference type="EMBL" id="JAQQAF010000006">
    <property type="protein sequence ID" value="KAJ8478902.1"/>
    <property type="molecule type" value="Genomic_DNA"/>
</dbReference>
<feature type="compositionally biased region" description="Low complexity" evidence="1">
    <location>
        <begin position="85"/>
        <end position="96"/>
    </location>
</feature>
<sequence length="123" mass="13180">MRLSLSFLSTTFQYMVAQTPRSALGTASHPRTFPPMEYSHGKGVALFFILFISFAPSLRARKLLVEAEERVIRPMEAGLVLNILPRGSTPPSSPSKGGNGVGGTARINTERMLGSVPSPGIGH</sequence>
<evidence type="ECO:0000313" key="3">
    <source>
        <dbReference type="Proteomes" id="UP001222027"/>
    </source>
</evidence>
<reference evidence="2 3" key="1">
    <citation type="submission" date="2022-12" db="EMBL/GenBank/DDBJ databases">
        <title>Chromosome-scale assembly of the Ensete ventricosum genome.</title>
        <authorList>
            <person name="Dussert Y."/>
            <person name="Stocks J."/>
            <person name="Wendawek A."/>
            <person name="Woldeyes F."/>
            <person name="Nichols R.A."/>
            <person name="Borrell J.S."/>
        </authorList>
    </citation>
    <scope>NUCLEOTIDE SEQUENCE [LARGE SCALE GENOMIC DNA]</scope>
    <source>
        <strain evidence="3">cv. Maze</strain>
        <tissue evidence="2">Seeds</tissue>
    </source>
</reference>
<name>A0AAV8QK10_ENSVE</name>
<evidence type="ECO:0000256" key="1">
    <source>
        <dbReference type="SAM" id="MobiDB-lite"/>
    </source>
</evidence>
<dbReference type="AlphaFoldDB" id="A0AAV8QK10"/>
<feature type="region of interest" description="Disordered" evidence="1">
    <location>
        <begin position="83"/>
        <end position="123"/>
    </location>
</feature>
<proteinExistence type="predicted"/>
<evidence type="ECO:0000313" key="2">
    <source>
        <dbReference type="EMBL" id="KAJ8478902.1"/>
    </source>
</evidence>
<gene>
    <name evidence="2" type="ORF">OPV22_022629</name>
</gene>
<organism evidence="2 3">
    <name type="scientific">Ensete ventricosum</name>
    <name type="common">Abyssinian banana</name>
    <name type="synonym">Musa ensete</name>
    <dbReference type="NCBI Taxonomy" id="4639"/>
    <lineage>
        <taxon>Eukaryota</taxon>
        <taxon>Viridiplantae</taxon>
        <taxon>Streptophyta</taxon>
        <taxon>Embryophyta</taxon>
        <taxon>Tracheophyta</taxon>
        <taxon>Spermatophyta</taxon>
        <taxon>Magnoliopsida</taxon>
        <taxon>Liliopsida</taxon>
        <taxon>Zingiberales</taxon>
        <taxon>Musaceae</taxon>
        <taxon>Ensete</taxon>
    </lineage>
</organism>
<protein>
    <submittedName>
        <fullName evidence="2">Uncharacterized protein</fullName>
    </submittedName>
</protein>